<keyword evidence="7" id="KW-0378">Hydrolase</keyword>
<dbReference type="InterPro" id="IPR001375">
    <property type="entry name" value="Peptidase_S9_cat"/>
</dbReference>
<dbReference type="GO" id="GO:0008242">
    <property type="term" value="F:omega peptidase activity"/>
    <property type="evidence" value="ECO:0007669"/>
    <property type="project" value="UniProtKB-EC"/>
</dbReference>
<keyword evidence="6" id="KW-0963">Cytoplasm</keyword>
<dbReference type="SUPFAM" id="SSF82171">
    <property type="entry name" value="DPP6 N-terminal domain-like"/>
    <property type="match status" value="1"/>
</dbReference>
<comment type="subunit">
    <text evidence="4">Homotetramer.</text>
</comment>
<evidence type="ECO:0000256" key="5">
    <source>
        <dbReference type="ARBA" id="ARBA00012917"/>
    </source>
</evidence>
<dbReference type="FunFam" id="2.120.10.30:FF:000189">
    <property type="entry name" value="Acylaminoacyl-peptide hydrolase"/>
    <property type="match status" value="1"/>
</dbReference>
<evidence type="ECO:0000313" key="11">
    <source>
        <dbReference type="Proteomes" id="UP000472262"/>
    </source>
</evidence>
<dbReference type="SUPFAM" id="SSF53474">
    <property type="entry name" value="alpha/beta-Hydrolases"/>
    <property type="match status" value="1"/>
</dbReference>
<accession>A0A672R8K6</accession>
<sequence length="656" mass="74321">MPCPHVVFQVLREAAEIAQLYRDQCRFPALCRADVGPVITSRYGGQYGNIYTEWTQRDLERNENVKFCRQYIVFHDDKSVVYSGPSGNCTEIKGELLSVDSPSGDMKAVLRESTIKGEDKQFLEIWHKNRKLKCLNLTTLSKHGKVYEDEQFGCMVWSHSETHLLYVAEKKRPKTESYFQVTNTDDYRKQETVLGQQFEYYEDWGEALVNKSSPVLCVLDIEGSNITVLEGIPTNISPGQAFWAPNDTGLVFVGWWHEPFRLGLKYCANRRSSLFYVDLASGKCEQLSSNSSAVCSPRLSPDLCRIVYMECGIFGPHQQCNRLCMYDWYTKQTSVVVDVVQRAREDGFTGIYSSMLSPRCWSADSQRVLMSCAQRCRKDLLVVDTSTGEVTSLTSQSEEGSWNLLNIHRDLMVVSCSSPNCPPDLRVGFLPEKGSESKMSWVTLEETQPQEDISWQTLNFSPPPEEDNSQYPGLDFNAILLKPKEMTAGSKLPLIVMPHGGPHSVLVSEWFLSTAVLCKMGFSVLLGEEQLQCLPYTPQVCPSDTRFVCVFRCVVEAGYEYNTDIHLEPAILEQMLNKSPIKHVSKVKTPVLLMLGEDDKRVPNKQGIEYYRALKALQVPVRLLWYPGNNHSLSKVDAESDGFMNAALWIIQHLSL</sequence>
<dbReference type="AlphaFoldDB" id="A0A672R8K6"/>
<dbReference type="GO" id="GO:0004252">
    <property type="term" value="F:serine-type endopeptidase activity"/>
    <property type="evidence" value="ECO:0007669"/>
    <property type="project" value="TreeGrafter"/>
</dbReference>
<reference evidence="10" key="1">
    <citation type="submission" date="2025-08" db="UniProtKB">
        <authorList>
            <consortium name="Ensembl"/>
        </authorList>
    </citation>
    <scope>IDENTIFICATION</scope>
</reference>
<evidence type="ECO:0000256" key="6">
    <source>
        <dbReference type="ARBA" id="ARBA00022490"/>
    </source>
</evidence>
<evidence type="ECO:0000256" key="2">
    <source>
        <dbReference type="ARBA" id="ARBA00004496"/>
    </source>
</evidence>
<gene>
    <name evidence="10" type="primary">apeh</name>
</gene>
<proteinExistence type="inferred from homology"/>
<dbReference type="PANTHER" id="PTHR42776">
    <property type="entry name" value="SERINE PEPTIDASE S9 FAMILY MEMBER"/>
    <property type="match status" value="1"/>
</dbReference>
<evidence type="ECO:0000256" key="3">
    <source>
        <dbReference type="ARBA" id="ARBA00010040"/>
    </source>
</evidence>
<dbReference type="InterPro" id="IPR029058">
    <property type="entry name" value="AB_hydrolase_fold"/>
</dbReference>
<comment type="catalytic activity">
    <reaction evidence="1">
        <text>Cleavage of an N-acetyl or N-formyl amino acid from the N-terminus of a polypeptide.</text>
        <dbReference type="EC" id="3.4.19.1"/>
    </reaction>
</comment>
<evidence type="ECO:0000313" key="10">
    <source>
        <dbReference type="Ensembl" id="ENSSGRP00000084918.1"/>
    </source>
</evidence>
<keyword evidence="11" id="KW-1185">Reference proteome</keyword>
<dbReference type="GO" id="GO:0005737">
    <property type="term" value="C:cytoplasm"/>
    <property type="evidence" value="ECO:0007669"/>
    <property type="project" value="UniProtKB-SubCell"/>
</dbReference>
<evidence type="ECO:0000256" key="7">
    <source>
        <dbReference type="ARBA" id="ARBA00022801"/>
    </source>
</evidence>
<evidence type="ECO:0000256" key="1">
    <source>
        <dbReference type="ARBA" id="ARBA00000721"/>
    </source>
</evidence>
<dbReference type="InterPro" id="IPR045550">
    <property type="entry name" value="AARE_N"/>
</dbReference>
<feature type="domain" description="Peptidase S9 prolyl oligopeptidase catalytic" evidence="8">
    <location>
        <begin position="577"/>
        <end position="654"/>
    </location>
</feature>
<reference evidence="10" key="2">
    <citation type="submission" date="2025-09" db="UniProtKB">
        <authorList>
            <consortium name="Ensembl"/>
        </authorList>
    </citation>
    <scope>IDENTIFICATION</scope>
</reference>
<comment type="subcellular location">
    <subcellularLocation>
        <location evidence="2">Cytoplasm</location>
    </subcellularLocation>
</comment>
<dbReference type="Ensembl" id="ENSSGRT00000090424.1">
    <property type="protein sequence ID" value="ENSSGRP00000084918.1"/>
    <property type="gene ID" value="ENSSGRG00000042457.1"/>
</dbReference>
<feature type="domain" description="Acylamino-acid-releasing enzyme N-terminal" evidence="9">
    <location>
        <begin position="49"/>
        <end position="450"/>
    </location>
</feature>
<protein>
    <recommendedName>
        <fullName evidence="5">acylaminoacyl-peptidase</fullName>
        <ecNumber evidence="5">3.4.19.1</ecNumber>
    </recommendedName>
</protein>
<name>A0A672R8K6_SINGR</name>
<dbReference type="PANTHER" id="PTHR42776:SF16">
    <property type="entry name" value="ACYLAMINO-ACID-RELEASING ENZYME"/>
    <property type="match status" value="1"/>
</dbReference>
<dbReference type="Gene3D" id="3.40.50.1820">
    <property type="entry name" value="alpha/beta hydrolase"/>
    <property type="match status" value="2"/>
</dbReference>
<dbReference type="GO" id="GO:0006508">
    <property type="term" value="P:proteolysis"/>
    <property type="evidence" value="ECO:0007669"/>
    <property type="project" value="InterPro"/>
</dbReference>
<dbReference type="Proteomes" id="UP000472262">
    <property type="component" value="Unassembled WGS sequence"/>
</dbReference>
<dbReference type="Pfam" id="PF19283">
    <property type="entry name" value="APEH_N"/>
    <property type="match status" value="1"/>
</dbReference>
<evidence type="ECO:0000259" key="9">
    <source>
        <dbReference type="Pfam" id="PF19283"/>
    </source>
</evidence>
<dbReference type="Pfam" id="PF00326">
    <property type="entry name" value="Peptidase_S9"/>
    <property type="match status" value="1"/>
</dbReference>
<dbReference type="EC" id="3.4.19.1" evidence="5"/>
<comment type="similarity">
    <text evidence="3">Belongs to the peptidase S9C family.</text>
</comment>
<evidence type="ECO:0000259" key="8">
    <source>
        <dbReference type="Pfam" id="PF00326"/>
    </source>
</evidence>
<evidence type="ECO:0000256" key="4">
    <source>
        <dbReference type="ARBA" id="ARBA00011881"/>
    </source>
</evidence>
<organism evidence="10 11">
    <name type="scientific">Sinocyclocheilus grahami</name>
    <name type="common">Dianchi golden-line fish</name>
    <name type="synonym">Barbus grahami</name>
    <dbReference type="NCBI Taxonomy" id="75366"/>
    <lineage>
        <taxon>Eukaryota</taxon>
        <taxon>Metazoa</taxon>
        <taxon>Chordata</taxon>
        <taxon>Craniata</taxon>
        <taxon>Vertebrata</taxon>
        <taxon>Euteleostomi</taxon>
        <taxon>Actinopterygii</taxon>
        <taxon>Neopterygii</taxon>
        <taxon>Teleostei</taxon>
        <taxon>Ostariophysi</taxon>
        <taxon>Cypriniformes</taxon>
        <taxon>Cyprinidae</taxon>
        <taxon>Cyprininae</taxon>
        <taxon>Sinocyclocheilus</taxon>
    </lineage>
</organism>